<dbReference type="GO" id="GO:0008893">
    <property type="term" value="F:guanosine-3',5'-bis(diphosphate) 3'-diphosphatase activity"/>
    <property type="evidence" value="ECO:0007669"/>
    <property type="project" value="TreeGrafter"/>
</dbReference>
<evidence type="ECO:0000313" key="3">
    <source>
        <dbReference type="Proteomes" id="UP000070457"/>
    </source>
</evidence>
<dbReference type="PANTHER" id="PTHR46246">
    <property type="entry name" value="GUANOSINE-3',5'-BIS(DIPHOSPHATE) 3'-PYROPHOSPHOHYDROLASE MESH1"/>
    <property type="match status" value="1"/>
</dbReference>
<dbReference type="PANTHER" id="PTHR46246:SF1">
    <property type="entry name" value="GUANOSINE-3',5'-BIS(DIPHOSPHATE) 3'-PYROPHOSPHOHYDROLASE MESH1"/>
    <property type="match status" value="1"/>
</dbReference>
<dbReference type="Proteomes" id="UP000070457">
    <property type="component" value="Unassembled WGS sequence"/>
</dbReference>
<dbReference type="SMART" id="SM00471">
    <property type="entry name" value="HDc"/>
    <property type="match status" value="1"/>
</dbReference>
<feature type="domain" description="HD/PDEase" evidence="1">
    <location>
        <begin position="49"/>
        <end position="164"/>
    </location>
</feature>
<evidence type="ECO:0000259" key="1">
    <source>
        <dbReference type="SMART" id="SM00471"/>
    </source>
</evidence>
<keyword evidence="2" id="KW-0378">Hydrolase</keyword>
<accession>A0A136M0A2</accession>
<organism evidence="2 3">
    <name type="scientific">candidate division WS6 bacterium OLB20</name>
    <dbReference type="NCBI Taxonomy" id="1617426"/>
    <lineage>
        <taxon>Bacteria</taxon>
        <taxon>Candidatus Dojkabacteria</taxon>
    </lineage>
</organism>
<sequence>MNNSPLHELSLEQLESLYREVFDDYPDFTVLDEAYRFAKEAHAGQNRDEGRPYIVHPLRMIIMMYRDYGVKDRLMLMAALLHDVVEDTPVTIGEIRERFGEKTADYVLAMTRTRDASEDERPNDKFEAKKRKFAYFQDAPFKIRQLKLFDLIDNMGDWPLFVEQQHPTAKKFPRWLFEYKTFVIPLAESIGPKYTEPVTQMLSTMKSLGYEPVAGSYEA</sequence>
<dbReference type="EMBL" id="JYNZ01000002">
    <property type="protein sequence ID" value="KXK27325.1"/>
    <property type="molecule type" value="Genomic_DNA"/>
</dbReference>
<dbReference type="STRING" id="1617426.TR69_WS6001000200"/>
<dbReference type="InterPro" id="IPR052194">
    <property type="entry name" value="MESH1"/>
</dbReference>
<evidence type="ECO:0000313" key="2">
    <source>
        <dbReference type="EMBL" id="KXK27325.1"/>
    </source>
</evidence>
<dbReference type="Pfam" id="PF13328">
    <property type="entry name" value="HD_4"/>
    <property type="match status" value="1"/>
</dbReference>
<protein>
    <submittedName>
        <fullName evidence="2">Bifunctional (P)ppGpp synthase/hydrolase SpoT</fullName>
    </submittedName>
</protein>
<dbReference type="PATRIC" id="fig|1617426.3.peg.195"/>
<dbReference type="AlphaFoldDB" id="A0A136M0A2"/>
<dbReference type="InterPro" id="IPR003607">
    <property type="entry name" value="HD/PDEase_dom"/>
</dbReference>
<gene>
    <name evidence="2" type="primary">spoT</name>
    <name evidence="2" type="ORF">TR69_WS6001000200</name>
</gene>
<dbReference type="SUPFAM" id="SSF109604">
    <property type="entry name" value="HD-domain/PDEase-like"/>
    <property type="match status" value="1"/>
</dbReference>
<name>A0A136M0A2_9BACT</name>
<reference evidence="2 3" key="1">
    <citation type="submission" date="2015-02" db="EMBL/GenBank/DDBJ databases">
        <title>Improved understanding of the partial-nitritation anammox process through 23 genomes representing the majority of the microbial community.</title>
        <authorList>
            <person name="Speth D.R."/>
            <person name="In T Zandt M."/>
            <person name="Guerrero Cruz S."/>
            <person name="Jetten M.S."/>
            <person name="Dutilh B.E."/>
        </authorList>
    </citation>
    <scope>NUCLEOTIDE SEQUENCE [LARGE SCALE GENOMIC DNA]</scope>
    <source>
        <strain evidence="2">OLB20</strain>
    </source>
</reference>
<dbReference type="Gene3D" id="1.10.3210.10">
    <property type="entry name" value="Hypothetical protein af1432"/>
    <property type="match status" value="1"/>
</dbReference>
<proteinExistence type="predicted"/>
<comment type="caution">
    <text evidence="2">The sequence shown here is derived from an EMBL/GenBank/DDBJ whole genome shotgun (WGS) entry which is preliminary data.</text>
</comment>